<dbReference type="Pfam" id="PF00773">
    <property type="entry name" value="RNB"/>
    <property type="match status" value="1"/>
</dbReference>
<dbReference type="InterPro" id="IPR057912">
    <property type="entry name" value="OB_CYT4_C"/>
</dbReference>
<evidence type="ECO:0000259" key="2">
    <source>
        <dbReference type="SMART" id="SM00955"/>
    </source>
</evidence>
<dbReference type="GO" id="GO:0006402">
    <property type="term" value="P:mRNA catabolic process"/>
    <property type="evidence" value="ECO:0007669"/>
    <property type="project" value="TreeGrafter"/>
</dbReference>
<feature type="compositionally biased region" description="Low complexity" evidence="1">
    <location>
        <begin position="60"/>
        <end position="73"/>
    </location>
</feature>
<evidence type="ECO:0000313" key="4">
    <source>
        <dbReference type="Proteomes" id="UP000275772"/>
    </source>
</evidence>
<dbReference type="SUPFAM" id="SSF50249">
    <property type="entry name" value="Nucleic acid-binding proteins"/>
    <property type="match status" value="1"/>
</dbReference>
<feature type="region of interest" description="Disordered" evidence="1">
    <location>
        <begin position="45"/>
        <end position="74"/>
    </location>
</feature>
<dbReference type="PANTHER" id="PTHR23355">
    <property type="entry name" value="RIBONUCLEASE"/>
    <property type="match status" value="1"/>
</dbReference>
<dbReference type="Proteomes" id="UP000275772">
    <property type="component" value="Unassembled WGS sequence"/>
</dbReference>
<dbReference type="InterPro" id="IPR050180">
    <property type="entry name" value="RNR_Ribonuclease"/>
</dbReference>
<sequence length="1041" mass="118342">MLRSTKTRQLVCWWCLNDPSNTLKRSSFLGLARRAGNPRIVKQRSFTSSHTELKPDEQISNENISSSTNSSKPNIRDRLHQWEKENTHVQFTQEPNSNFTSSLTFDEHSNPVTHPFVAHLRLATVPKEETDDEILRTEDHEDGLLGVKRDFLIPGDLVDLRFGGNNNELAIFVQRLDIQSQYYTMSGRWLHQRGTDVNIYFPNFVETTELDDLRPYLPQEDVPVDQEDALHGFEKELPRNIGAPLLRKMRDFWTQANAVYEATASKLDESYSIAAHQTLFRYATISELAEKILSGIVPRNKDGKFPNPALYALHRRIHIESAGFTLANLRKARGEAQYEITPLQLRKEMTRVVSYVRKYNEYMLTRGRSERPTEIINFAERAQNLIRQSRKNRQFTEYGNIGPYTGSVEDQYNTSPLEIFTGTDREIVRFLEVWTGLNSLGGSSGSTYDSTGSTILRATNEYNDPETRLNRRTGWTLLKEIGAISPWQTVAEYGVRAPNTSCRIPLGPGSIKSNVDHSIDKMKDLRTDWKDMTIYCIDDTNAIELDDGVSLEKTDSPEVFWVHIHVADPTSILDPHGPDSKYAAAQGNTVFLPNRKIPMLDHELVMKHMSLENGRPCMTISAKINTRGELLDSKISSGTIRNVLSLTPKVFAEVNNSATFSSTPIVYTLGPKRNNCRPNRNLKEANQLSEKERFEIVTLNRLGEARVSFLQKNGAAFFPVEQDSLSIYFNETGLAKKTDGNIRPNNDPTIEITVPSSYQDFIVGHTNVTKTYGAALTAFMQLAGEVAAQWCSQRGIPIPYRVALLQPWAQNPLEYHRQNILPLVDRGENIPDEIISNYLALIGPAHLSSDPGPHPAMGVDAYTKATSPLRRYLDMVVHWQINATLREEARLNRSLVGNTQEGFLPFSKAQLNALLPHMIRLERWCKFYQKASIQEWKCQFILRAWKFDQFKLPQPFVFVARRIITGGRSCVFGEITCFALKALMEVPTFMPLNEVKEGDIFEVEIQELNVPSQKVLVKATRKLTREDIPRLDQSSRILSSQ</sequence>
<dbReference type="GO" id="GO:0000932">
    <property type="term" value="C:P-body"/>
    <property type="evidence" value="ECO:0007669"/>
    <property type="project" value="TreeGrafter"/>
</dbReference>
<dbReference type="Pfam" id="PF23214">
    <property type="entry name" value="SH3_CYT4"/>
    <property type="match status" value="1"/>
</dbReference>
<protein>
    <recommendedName>
        <fullName evidence="2">RNB domain-containing protein</fullName>
    </recommendedName>
</protein>
<dbReference type="GO" id="GO:0003723">
    <property type="term" value="F:RNA binding"/>
    <property type="evidence" value="ECO:0007669"/>
    <property type="project" value="InterPro"/>
</dbReference>
<dbReference type="InterPro" id="IPR056624">
    <property type="entry name" value="WH_CYT4"/>
</dbReference>
<feature type="domain" description="RNB" evidence="2">
    <location>
        <begin position="526"/>
        <end position="887"/>
    </location>
</feature>
<evidence type="ECO:0000256" key="1">
    <source>
        <dbReference type="SAM" id="MobiDB-lite"/>
    </source>
</evidence>
<dbReference type="AlphaFoldDB" id="A0A383URF0"/>
<dbReference type="EMBL" id="UNSH01000046">
    <property type="protein sequence ID" value="SZF02903.1"/>
    <property type="molecule type" value="Genomic_DNA"/>
</dbReference>
<gene>
    <name evidence="3" type="ORF">BLGHR1_13689</name>
</gene>
<dbReference type="PANTHER" id="PTHR23355:SF65">
    <property type="entry name" value="EXORIBONUCLEASE CYT-4, PUTATIVE (AFU_ORTHOLOGUE AFUA_7G01550)-RELATED"/>
    <property type="match status" value="1"/>
</dbReference>
<dbReference type="VEuPathDB" id="FungiDB:BLGHR1_13689"/>
<reference evidence="3 4" key="1">
    <citation type="submission" date="2017-11" db="EMBL/GenBank/DDBJ databases">
        <authorList>
            <person name="Kracher B."/>
        </authorList>
    </citation>
    <scope>NUCLEOTIDE SEQUENCE [LARGE SCALE GENOMIC DNA]</scope>
    <source>
        <strain evidence="3 4">RACE1</strain>
    </source>
</reference>
<name>A0A383URF0_BLUHO</name>
<dbReference type="Pfam" id="PF23216">
    <property type="entry name" value="WHD_CYT4"/>
    <property type="match status" value="1"/>
</dbReference>
<dbReference type="GO" id="GO:0000175">
    <property type="term" value="F:3'-5'-RNA exonuclease activity"/>
    <property type="evidence" value="ECO:0007669"/>
    <property type="project" value="TreeGrafter"/>
</dbReference>
<proteinExistence type="predicted"/>
<organism evidence="3 4">
    <name type="scientific">Blumeria hordei</name>
    <name type="common">Barley powdery mildew</name>
    <name type="synonym">Blumeria graminis f. sp. hordei</name>
    <dbReference type="NCBI Taxonomy" id="2867405"/>
    <lineage>
        <taxon>Eukaryota</taxon>
        <taxon>Fungi</taxon>
        <taxon>Dikarya</taxon>
        <taxon>Ascomycota</taxon>
        <taxon>Pezizomycotina</taxon>
        <taxon>Leotiomycetes</taxon>
        <taxon>Erysiphales</taxon>
        <taxon>Erysiphaceae</taxon>
        <taxon>Blumeria</taxon>
    </lineage>
</organism>
<dbReference type="InterPro" id="IPR056625">
    <property type="entry name" value="SH3_CYT4"/>
</dbReference>
<dbReference type="InterPro" id="IPR001900">
    <property type="entry name" value="RNase_II/R"/>
</dbReference>
<evidence type="ECO:0000313" key="3">
    <source>
        <dbReference type="EMBL" id="SZF02903.1"/>
    </source>
</evidence>
<dbReference type="InterPro" id="IPR012340">
    <property type="entry name" value="NA-bd_OB-fold"/>
</dbReference>
<accession>A0A383URF0</accession>
<dbReference type="Pfam" id="PF25522">
    <property type="entry name" value="OB_cyt-4"/>
    <property type="match status" value="1"/>
</dbReference>
<dbReference type="SMART" id="SM00955">
    <property type="entry name" value="RNB"/>
    <property type="match status" value="1"/>
</dbReference>